<evidence type="ECO:0000313" key="2">
    <source>
        <dbReference type="EMBL" id="GAV70143.1"/>
    </source>
</evidence>
<sequence>MYVFPRLLEDSVNRALYMLAIKISKGDRFPLTLLFMGSLYKSLDLYKRSMEATLGCNFVLCFVDTAALQLLLWDHYRSYAPKVVSNKVAFRAWLRYTPKPQTNLLDFLDEESEFDFCPYTHDVSSPKHLRLYPHELGSTWHFKRMKKSDLNIARPFYHWVCSTHLSYITESSSAIHSLKFLVVVYSPHRFAKQLGYDQGIVMEALNLMLYILPS</sequence>
<keyword evidence="3" id="KW-1185">Reference proteome</keyword>
<dbReference type="Pfam" id="PF10536">
    <property type="entry name" value="PMD"/>
    <property type="match status" value="1"/>
</dbReference>
<dbReference type="AlphaFoldDB" id="A0A1Q3BR10"/>
<dbReference type="InterPro" id="IPR019557">
    <property type="entry name" value="AminoTfrase-like_pln_mobile"/>
</dbReference>
<dbReference type="Proteomes" id="UP000187406">
    <property type="component" value="Unassembled WGS sequence"/>
</dbReference>
<evidence type="ECO:0000313" key="3">
    <source>
        <dbReference type="Proteomes" id="UP000187406"/>
    </source>
</evidence>
<gene>
    <name evidence="2" type="ORF">CFOL_v3_13641</name>
</gene>
<dbReference type="InParanoid" id="A0A1Q3BR10"/>
<dbReference type="EMBL" id="BDDD01000786">
    <property type="protein sequence ID" value="GAV70143.1"/>
    <property type="molecule type" value="Genomic_DNA"/>
</dbReference>
<feature type="domain" description="Aminotransferase-like plant mobile" evidence="1">
    <location>
        <begin position="2"/>
        <end position="200"/>
    </location>
</feature>
<protein>
    <submittedName>
        <fullName evidence="2">PMD domain-containing protein</fullName>
    </submittedName>
</protein>
<reference evidence="3" key="1">
    <citation type="submission" date="2016-04" db="EMBL/GenBank/DDBJ databases">
        <title>Cephalotus genome sequencing.</title>
        <authorList>
            <person name="Fukushima K."/>
            <person name="Hasebe M."/>
            <person name="Fang X."/>
        </authorList>
    </citation>
    <scope>NUCLEOTIDE SEQUENCE [LARGE SCALE GENOMIC DNA]</scope>
    <source>
        <strain evidence="3">cv. St1</strain>
    </source>
</reference>
<accession>A0A1Q3BR10</accession>
<name>A0A1Q3BR10_CEPFO</name>
<organism evidence="2 3">
    <name type="scientific">Cephalotus follicularis</name>
    <name type="common">Albany pitcher plant</name>
    <dbReference type="NCBI Taxonomy" id="3775"/>
    <lineage>
        <taxon>Eukaryota</taxon>
        <taxon>Viridiplantae</taxon>
        <taxon>Streptophyta</taxon>
        <taxon>Embryophyta</taxon>
        <taxon>Tracheophyta</taxon>
        <taxon>Spermatophyta</taxon>
        <taxon>Magnoliopsida</taxon>
        <taxon>eudicotyledons</taxon>
        <taxon>Gunneridae</taxon>
        <taxon>Pentapetalae</taxon>
        <taxon>rosids</taxon>
        <taxon>fabids</taxon>
        <taxon>Oxalidales</taxon>
        <taxon>Cephalotaceae</taxon>
        <taxon>Cephalotus</taxon>
    </lineage>
</organism>
<proteinExistence type="predicted"/>
<dbReference type="OrthoDB" id="1194658at2759"/>
<comment type="caution">
    <text evidence="2">The sequence shown here is derived from an EMBL/GenBank/DDBJ whole genome shotgun (WGS) entry which is preliminary data.</text>
</comment>
<evidence type="ECO:0000259" key="1">
    <source>
        <dbReference type="Pfam" id="PF10536"/>
    </source>
</evidence>